<dbReference type="Proteomes" id="UP001217417">
    <property type="component" value="Unassembled WGS sequence"/>
</dbReference>
<dbReference type="GO" id="GO:0003729">
    <property type="term" value="F:mRNA binding"/>
    <property type="evidence" value="ECO:0007669"/>
    <property type="project" value="TreeGrafter"/>
</dbReference>
<evidence type="ECO:0000256" key="1">
    <source>
        <dbReference type="SAM" id="MobiDB-lite"/>
    </source>
</evidence>
<dbReference type="GO" id="GO:0140053">
    <property type="term" value="P:mitochondrial gene expression"/>
    <property type="evidence" value="ECO:0007669"/>
    <property type="project" value="TreeGrafter"/>
</dbReference>
<accession>A0AAD7QN15</accession>
<dbReference type="RefSeq" id="XP_056041641.1">
    <property type="nucleotide sequence ID" value="XM_056185487.1"/>
</dbReference>
<dbReference type="InterPro" id="IPR011990">
    <property type="entry name" value="TPR-like_helical_dom_sf"/>
</dbReference>
<evidence type="ECO:0000313" key="3">
    <source>
        <dbReference type="Proteomes" id="UP001217417"/>
    </source>
</evidence>
<dbReference type="Gene3D" id="1.25.40.10">
    <property type="entry name" value="Tetratricopeptide repeat domain"/>
    <property type="match status" value="1"/>
</dbReference>
<dbReference type="PANTHER" id="PTHR47938">
    <property type="entry name" value="RESPIRATORY COMPLEX I CHAPERONE (CIA84), PUTATIVE (AFU_ORTHOLOGUE AFUA_2G06020)-RELATED"/>
    <property type="match status" value="1"/>
</dbReference>
<organism evidence="2 3">
    <name type="scientific">Lipomyces tetrasporus</name>
    <dbReference type="NCBI Taxonomy" id="54092"/>
    <lineage>
        <taxon>Eukaryota</taxon>
        <taxon>Fungi</taxon>
        <taxon>Dikarya</taxon>
        <taxon>Ascomycota</taxon>
        <taxon>Saccharomycotina</taxon>
        <taxon>Lipomycetes</taxon>
        <taxon>Lipomycetales</taxon>
        <taxon>Lipomycetaceae</taxon>
        <taxon>Lipomyces</taxon>
    </lineage>
</organism>
<evidence type="ECO:0000313" key="2">
    <source>
        <dbReference type="EMBL" id="KAJ8098191.1"/>
    </source>
</evidence>
<gene>
    <name evidence="2" type="ORF">POJ06DRAFT_213463</name>
</gene>
<comment type="caution">
    <text evidence="2">The sequence shown here is derived from an EMBL/GenBank/DDBJ whole genome shotgun (WGS) entry which is preliminary data.</text>
</comment>
<reference evidence="2" key="1">
    <citation type="submission" date="2023-03" db="EMBL/GenBank/DDBJ databases">
        <title>Near-Complete genome sequence of Lipomyces tetrasporous NRRL Y-64009, an oleaginous yeast capable of growing on lignocellulosic hydrolysates.</title>
        <authorList>
            <consortium name="Lawrence Berkeley National Laboratory"/>
            <person name="Jagtap S.S."/>
            <person name="Liu J.-J."/>
            <person name="Walukiewicz H.E."/>
            <person name="Pangilinan J."/>
            <person name="Lipzen A."/>
            <person name="Ahrendt S."/>
            <person name="Koriabine M."/>
            <person name="Cobaugh K."/>
            <person name="Salamov A."/>
            <person name="Yoshinaga Y."/>
            <person name="Ng V."/>
            <person name="Daum C."/>
            <person name="Grigoriev I.V."/>
            <person name="Slininger P.J."/>
            <person name="Dien B.S."/>
            <person name="Jin Y.-S."/>
            <person name="Rao C.V."/>
        </authorList>
    </citation>
    <scope>NUCLEOTIDE SEQUENCE</scope>
    <source>
        <strain evidence="2">NRRL Y-64009</strain>
    </source>
</reference>
<feature type="region of interest" description="Disordered" evidence="1">
    <location>
        <begin position="945"/>
        <end position="967"/>
    </location>
</feature>
<dbReference type="GO" id="GO:0005739">
    <property type="term" value="C:mitochondrion"/>
    <property type="evidence" value="ECO:0007669"/>
    <property type="project" value="TreeGrafter"/>
</dbReference>
<proteinExistence type="predicted"/>
<sequence>MCMMRNGITACGRAMYYSECSELRHLRRVSRINFGHANYTIPLESLRSSVTRSRITSLAINSCRGYGTSQDSKESPPFDSTGRDSQIYSNEFWLQKIVRRLFLRGNTASGPWETRRTAGVPQGYEPDTEWESLQLLSNLIRKVKTEVAPGEETSELHDIEFQLKTAVDDLLPRLAKEELPVVHVRLIDEAWKILYTPKIGNFADSDETVIIRSADIPRQRFNREELNKLLQHIVRYEHSSQYHVELGRKVFQELMRMTTGEKEAQEQFMLFVLLLSRNKADKEMLIAYNELLRILQSVDENMAVSLVSIINNVSDEKVQEVLVSRLFCTNCLDIGAFNVILQAAIENEQRNIWAIYNQVVLHAEETNMLLHPNLDTYELLFRYVVKDYEAEQSVSFMAHAKEVLFDESQVPAFEVIDNQALYRSYLTACIVSGDTASAARIASFFKDDELLPHLDGETWRVLAQWVTYRSQEVSRINELLREMNSYGYGTDITTLNGIMRASQFGTSAEDFRNAVFGLYELYNVKLDTNAVGMRIRDRVRSGKPLQAVAVFKRGVNEGLTWDLKIDDMKALFVMLEGLAAAENFDPEVLVEMYVAVRLYVSSVDYPTRLAMAKTFVDHGEVGNLRDLLKEEMGDSYYKYLPDAFPELYDLLHRAVLDTYTGDVAWMLYGCIHSHFIPSYESYLPIMRHFCELDYCEAALELFRHVRKGTDTPPQKDMYTLAFRQFARRNFVSGINELFHCYKVDLNIDPDIELFNAMLEACSPSSHDYLSYTLWQQIRLNAAAHPTEVIHQPNTETLRLLLKVASHTGAGYADLLWEEFEKYSVPLTAEHFKYYIAAHCEAKNFDKAFQIATRMFDLALPEPEPDSSEDISATVGDAISVLYNYIESEDMRKQVEEWATLVHPQEWKKVKRIGPLMQRLDIRGYNIFSNPLEQARLEKVRQGMLASSQEYSGSRPMTRAELPKASEA</sequence>
<dbReference type="AlphaFoldDB" id="A0AAD7QN15"/>
<dbReference type="PANTHER" id="PTHR47938:SF35">
    <property type="entry name" value="PENTATRICOPEPTIDE REPEAT-CONTAINING PROTEIN 4, MITOCHONDRIAL-RELATED"/>
    <property type="match status" value="1"/>
</dbReference>
<name>A0AAD7QN15_9ASCO</name>
<protein>
    <submittedName>
        <fullName evidence="2">Uncharacterized protein</fullName>
    </submittedName>
</protein>
<dbReference type="GeneID" id="80880653"/>
<keyword evidence="3" id="KW-1185">Reference proteome</keyword>
<dbReference type="EMBL" id="JARPMG010000009">
    <property type="protein sequence ID" value="KAJ8098191.1"/>
    <property type="molecule type" value="Genomic_DNA"/>
</dbReference>